<dbReference type="CDD" id="cd13996">
    <property type="entry name" value="STKc_EIF2AK"/>
    <property type="match status" value="1"/>
</dbReference>
<evidence type="ECO:0000256" key="12">
    <source>
        <dbReference type="ARBA" id="ARBA00037982"/>
    </source>
</evidence>
<dbReference type="InterPro" id="IPR011009">
    <property type="entry name" value="Kinase-like_dom_sf"/>
</dbReference>
<feature type="coiled-coil region" evidence="20">
    <location>
        <begin position="758"/>
        <end position="799"/>
    </location>
</feature>
<feature type="compositionally biased region" description="Acidic residues" evidence="21">
    <location>
        <begin position="417"/>
        <end position="434"/>
    </location>
</feature>
<feature type="compositionally biased region" description="Low complexity" evidence="21">
    <location>
        <begin position="405"/>
        <end position="416"/>
    </location>
</feature>
<evidence type="ECO:0000256" key="8">
    <source>
        <dbReference type="ARBA" id="ARBA00022840"/>
    </source>
</evidence>
<comment type="subunit">
    <text evidence="16">Synthesized in an inactive form that binds to the N-terminal domain of CDC37. Has to be associated with a multiprotein complex containing Hsp90, CDC37 and PPP5C for maturation and activation by autophosphorylation. The phosphatase PPP5C modulates this activation. Homodimer; homodimerizes in presence of heme, forming a disulfide-linked inactive homodimer. Interacts with DELE1; binds both to full-length DELE1 and processed form of DELE1 (S-DELE1) in response to stress, leading to activate its protein kinase activity and trigger the integrated stress response (ISR).</text>
</comment>
<dbReference type="Pfam" id="PF00069">
    <property type="entry name" value="Pkinase"/>
    <property type="match status" value="2"/>
</dbReference>
<evidence type="ECO:0000313" key="24">
    <source>
        <dbReference type="Proteomes" id="UP001150569"/>
    </source>
</evidence>
<keyword evidence="4" id="KW-0808">Transferase</keyword>
<keyword evidence="7" id="KW-0418">Kinase</keyword>
<evidence type="ECO:0000256" key="10">
    <source>
        <dbReference type="ARBA" id="ARBA00023157"/>
    </source>
</evidence>
<evidence type="ECO:0000256" key="13">
    <source>
        <dbReference type="ARBA" id="ARBA00040433"/>
    </source>
</evidence>
<dbReference type="AlphaFoldDB" id="A0A9W8DZW1"/>
<dbReference type="GO" id="GO:0005524">
    <property type="term" value="F:ATP binding"/>
    <property type="evidence" value="ECO:0007669"/>
    <property type="project" value="UniProtKB-UniRule"/>
</dbReference>
<evidence type="ECO:0000256" key="18">
    <source>
        <dbReference type="ARBA" id="ARBA00048977"/>
    </source>
</evidence>
<dbReference type="InterPro" id="IPR050339">
    <property type="entry name" value="CC_SR_Kinase"/>
</dbReference>
<evidence type="ECO:0000256" key="20">
    <source>
        <dbReference type="SAM" id="Coils"/>
    </source>
</evidence>
<keyword evidence="9" id="KW-0832">Ubl conjugation</keyword>
<evidence type="ECO:0000256" key="6">
    <source>
        <dbReference type="ARBA" id="ARBA00022741"/>
    </source>
</evidence>
<evidence type="ECO:0000256" key="9">
    <source>
        <dbReference type="ARBA" id="ARBA00022843"/>
    </source>
</evidence>
<feature type="region of interest" description="Disordered" evidence="21">
    <location>
        <begin position="305"/>
        <end position="353"/>
    </location>
</feature>
<keyword evidence="6 19" id="KW-0547">Nucleotide-binding</keyword>
<evidence type="ECO:0000256" key="19">
    <source>
        <dbReference type="PROSITE-ProRule" id="PRU10141"/>
    </source>
</evidence>
<keyword evidence="11" id="KW-0652">Protein synthesis inhibitor</keyword>
<keyword evidence="20" id="KW-0175">Coiled coil</keyword>
<feature type="domain" description="Protein kinase" evidence="22">
    <location>
        <begin position="235"/>
        <end position="751"/>
    </location>
</feature>
<dbReference type="PROSITE" id="PS00108">
    <property type="entry name" value="PROTEIN_KINASE_ST"/>
    <property type="match status" value="1"/>
</dbReference>
<dbReference type="GO" id="GO:0005737">
    <property type="term" value="C:cytoplasm"/>
    <property type="evidence" value="ECO:0007669"/>
    <property type="project" value="TreeGrafter"/>
</dbReference>
<dbReference type="PROSITE" id="PS00107">
    <property type="entry name" value="PROTEIN_KINASE_ATP"/>
    <property type="match status" value="1"/>
</dbReference>
<keyword evidence="5" id="KW-0677">Repeat</keyword>
<evidence type="ECO:0000256" key="1">
    <source>
        <dbReference type="ARBA" id="ARBA00012513"/>
    </source>
</evidence>
<dbReference type="PANTHER" id="PTHR11042:SF160">
    <property type="entry name" value="EUKARYOTIC TRANSLATION INITIATION FACTOR 2-ALPHA KINASE 1"/>
    <property type="match status" value="1"/>
</dbReference>
<feature type="compositionally biased region" description="Acidic residues" evidence="21">
    <location>
        <begin position="387"/>
        <end position="404"/>
    </location>
</feature>
<evidence type="ECO:0000256" key="16">
    <source>
        <dbReference type="ARBA" id="ARBA00046654"/>
    </source>
</evidence>
<dbReference type="GO" id="GO:0005634">
    <property type="term" value="C:nucleus"/>
    <property type="evidence" value="ECO:0007669"/>
    <property type="project" value="TreeGrafter"/>
</dbReference>
<name>A0A9W8DZW1_9FUNG</name>
<keyword evidence="8 19" id="KW-0067">ATP-binding</keyword>
<dbReference type="SUPFAM" id="SSF56112">
    <property type="entry name" value="Protein kinase-like (PK-like)"/>
    <property type="match status" value="1"/>
</dbReference>
<dbReference type="PROSITE" id="PS50011">
    <property type="entry name" value="PROTEIN_KINASE_DOM"/>
    <property type="match status" value="1"/>
</dbReference>
<keyword evidence="24" id="KW-1185">Reference proteome</keyword>
<evidence type="ECO:0000256" key="11">
    <source>
        <dbReference type="ARBA" id="ARBA00023193"/>
    </source>
</evidence>
<proteinExistence type="inferred from homology"/>
<evidence type="ECO:0000256" key="15">
    <source>
        <dbReference type="ARBA" id="ARBA00042914"/>
    </source>
</evidence>
<evidence type="ECO:0000256" key="2">
    <source>
        <dbReference type="ARBA" id="ARBA00022527"/>
    </source>
</evidence>
<keyword evidence="10" id="KW-1015">Disulfide bond</keyword>
<dbReference type="InterPro" id="IPR000719">
    <property type="entry name" value="Prot_kinase_dom"/>
</dbReference>
<reference evidence="23" key="1">
    <citation type="submission" date="2022-07" db="EMBL/GenBank/DDBJ databases">
        <title>Phylogenomic reconstructions and comparative analyses of Kickxellomycotina fungi.</title>
        <authorList>
            <person name="Reynolds N.K."/>
            <person name="Stajich J.E."/>
            <person name="Barry K."/>
            <person name="Grigoriev I.V."/>
            <person name="Crous P."/>
            <person name="Smith M.E."/>
        </authorList>
    </citation>
    <scope>NUCLEOTIDE SEQUENCE</scope>
    <source>
        <strain evidence="23">RSA 861</strain>
    </source>
</reference>
<feature type="region of interest" description="Disordered" evidence="21">
    <location>
        <begin position="384"/>
        <end position="467"/>
    </location>
</feature>
<dbReference type="Gene3D" id="3.30.200.20">
    <property type="entry name" value="Phosphorylase Kinase, domain 1"/>
    <property type="match status" value="1"/>
</dbReference>
<dbReference type="InterPro" id="IPR017441">
    <property type="entry name" value="Protein_kinase_ATP_BS"/>
</dbReference>
<evidence type="ECO:0000313" key="23">
    <source>
        <dbReference type="EMBL" id="KAJ1926644.1"/>
    </source>
</evidence>
<evidence type="ECO:0000256" key="4">
    <source>
        <dbReference type="ARBA" id="ARBA00022679"/>
    </source>
</evidence>
<comment type="caution">
    <text evidence="23">The sequence shown here is derived from an EMBL/GenBank/DDBJ whole genome shotgun (WGS) entry which is preliminary data.</text>
</comment>
<evidence type="ECO:0000256" key="3">
    <source>
        <dbReference type="ARBA" id="ARBA00022553"/>
    </source>
</evidence>
<evidence type="ECO:0000256" key="17">
    <source>
        <dbReference type="ARBA" id="ARBA00048659"/>
    </source>
</evidence>
<comment type="catalytic activity">
    <reaction evidence="18">
        <text>L-seryl-[protein] + ATP = O-phospho-L-seryl-[protein] + ADP + H(+)</text>
        <dbReference type="Rhea" id="RHEA:17989"/>
        <dbReference type="Rhea" id="RHEA-COMP:9863"/>
        <dbReference type="Rhea" id="RHEA-COMP:11604"/>
        <dbReference type="ChEBI" id="CHEBI:15378"/>
        <dbReference type="ChEBI" id="CHEBI:29999"/>
        <dbReference type="ChEBI" id="CHEBI:30616"/>
        <dbReference type="ChEBI" id="CHEBI:83421"/>
        <dbReference type="ChEBI" id="CHEBI:456216"/>
        <dbReference type="EC" id="2.7.11.1"/>
    </reaction>
    <physiologicalReaction direction="left-to-right" evidence="18">
        <dbReference type="Rhea" id="RHEA:17990"/>
    </physiologicalReaction>
</comment>
<keyword evidence="2" id="KW-0723">Serine/threonine-protein kinase</keyword>
<feature type="region of interest" description="Disordered" evidence="21">
    <location>
        <begin position="1"/>
        <end position="52"/>
    </location>
</feature>
<dbReference type="PANTHER" id="PTHR11042">
    <property type="entry name" value="EUKARYOTIC TRANSLATION INITIATION FACTOR 2-ALPHA KINASE EIF2-ALPHA KINASE -RELATED"/>
    <property type="match status" value="1"/>
</dbReference>
<evidence type="ECO:0000256" key="14">
    <source>
        <dbReference type="ARBA" id="ARBA00042456"/>
    </source>
</evidence>
<evidence type="ECO:0000256" key="5">
    <source>
        <dbReference type="ARBA" id="ARBA00022737"/>
    </source>
</evidence>
<evidence type="ECO:0000256" key="21">
    <source>
        <dbReference type="SAM" id="MobiDB-lite"/>
    </source>
</evidence>
<dbReference type="EC" id="2.7.11.1" evidence="1"/>
<sequence length="800" mass="87000">MTPPPQVDSNRHAKPLSAPFASSGSPPEPFVRKPSPLQRSGGDASPNRVLVPFRGPGRSASWSSLPRESPFAIDTAPAHPASHQGRMLLVSLLENFCMLYDQSPQRNRELFFTICKTLYSMGIIEEDYIDEVAAVRSSYMHAFRELVIQAMRCIDRQNTVGQGDLFANLSGVSNRSSETGSVAPSLGTPSSTADRVGGLVPFQPGTAGGILPTQRPMSGFQELLDYQNTRYRMDFIELKRLGRGGFGTVYKVKNRLDNREYAVKKVYLVNTKSPLEKILRECVSLAQLEHQNIVRYYSSWVEVGTQDRPSSPEEGETGAFGPVYSYDLKTDDATEPSRLSQAQPHPIPTVSSDDSLLGLAPSFSSEGLHDSLAAFGGAAIAAPDTEPQFDFDSETDSSADESDVTDTLSDLQSWSSSDDDGIVFGGEVEDDDEPPAALPVRSAPRLSRRLSDPSRGSGSQGSYSSSVPRFSRLSVTSAELPVEPPIMSSLTLHIQMQLCSTTLAEYLKVRNQRLLALDGAQPHCDPAAILDRVDVPRALSLFQGIVEGVAYLHSRYLIHRDIKPSNVFLDPVADPSASPAAETATALPNDQVPGYDEGDFIPRLGDFGLVVTSDRDRTAATGVTGEGVGTGLVSPGAALPNYTQFSPESQLLTSGVGTVTYAAPEQLDTTRPVPYGTKADMFSLGIILFELLHPFATGMERVKVLDDLRRGCLPEIFVARRPVEASLILWLMAANPLQRPSADEVLAFRLFDTPDAVEVRLKREIERHIGEKEALRQQVGDLRAHIARLEQKLAEAGRSP</sequence>
<dbReference type="Gene3D" id="1.10.510.10">
    <property type="entry name" value="Transferase(Phosphotransferase) domain 1"/>
    <property type="match status" value="1"/>
</dbReference>
<evidence type="ECO:0000256" key="7">
    <source>
        <dbReference type="ARBA" id="ARBA00022777"/>
    </source>
</evidence>
<dbReference type="Proteomes" id="UP001150569">
    <property type="component" value="Unassembled WGS sequence"/>
</dbReference>
<dbReference type="EMBL" id="JANBPT010000158">
    <property type="protein sequence ID" value="KAJ1926644.1"/>
    <property type="molecule type" value="Genomic_DNA"/>
</dbReference>
<feature type="binding site" evidence="19">
    <location>
        <position position="265"/>
    </location>
    <ligand>
        <name>ATP</name>
        <dbReference type="ChEBI" id="CHEBI:30616"/>
    </ligand>
</feature>
<dbReference type="GO" id="GO:0004694">
    <property type="term" value="F:eukaryotic translation initiation factor 2alpha kinase activity"/>
    <property type="evidence" value="ECO:0007669"/>
    <property type="project" value="TreeGrafter"/>
</dbReference>
<comment type="similarity">
    <text evidence="12">Belongs to the protein kinase superfamily. Ser/Thr protein kinase family. GCN2 subfamily.</text>
</comment>
<accession>A0A9W8DZW1</accession>
<gene>
    <name evidence="23" type="ORF">IWQ60_003618</name>
</gene>
<dbReference type="GO" id="GO:0017148">
    <property type="term" value="P:negative regulation of translation"/>
    <property type="evidence" value="ECO:0007669"/>
    <property type="project" value="UniProtKB-KW"/>
</dbReference>
<feature type="compositionally biased region" description="Low complexity" evidence="21">
    <location>
        <begin position="453"/>
        <end position="466"/>
    </location>
</feature>
<dbReference type="Pfam" id="PF22949">
    <property type="entry name" value="HRI2_3H"/>
    <property type="match status" value="1"/>
</dbReference>
<evidence type="ECO:0000259" key="22">
    <source>
        <dbReference type="PROSITE" id="PS50011"/>
    </source>
</evidence>
<protein>
    <recommendedName>
        <fullName evidence="13">Eukaryotic translation initiation factor 2-alpha kinase 1</fullName>
        <ecNumber evidence="1">2.7.11.1</ecNumber>
    </recommendedName>
    <alternativeName>
        <fullName evidence="15">Heme-regulated eukaryotic initiation factor eIF-2-alpha kinase</fullName>
    </alternativeName>
    <alternativeName>
        <fullName evidence="14">Hemin-sensitive initiation factor 2-alpha kinase</fullName>
    </alternativeName>
</protein>
<dbReference type="InterPro" id="IPR008271">
    <property type="entry name" value="Ser/Thr_kinase_AS"/>
</dbReference>
<feature type="compositionally biased region" description="Polar residues" evidence="21">
    <location>
        <begin position="337"/>
        <end position="353"/>
    </location>
</feature>
<dbReference type="InterPro" id="IPR054521">
    <property type="entry name" value="HRI2_3H"/>
</dbReference>
<keyword evidence="3" id="KW-0597">Phosphoprotein</keyword>
<dbReference type="OrthoDB" id="1405469at2759"/>
<dbReference type="SMART" id="SM00220">
    <property type="entry name" value="S_TKc"/>
    <property type="match status" value="1"/>
</dbReference>
<comment type="catalytic activity">
    <reaction evidence="17">
        <text>L-threonyl-[protein] + ATP = O-phospho-L-threonyl-[protein] + ADP + H(+)</text>
        <dbReference type="Rhea" id="RHEA:46608"/>
        <dbReference type="Rhea" id="RHEA-COMP:11060"/>
        <dbReference type="Rhea" id="RHEA-COMP:11605"/>
        <dbReference type="ChEBI" id="CHEBI:15378"/>
        <dbReference type="ChEBI" id="CHEBI:30013"/>
        <dbReference type="ChEBI" id="CHEBI:30616"/>
        <dbReference type="ChEBI" id="CHEBI:61977"/>
        <dbReference type="ChEBI" id="CHEBI:456216"/>
        <dbReference type="EC" id="2.7.11.1"/>
    </reaction>
    <physiologicalReaction direction="left-to-right" evidence="17">
        <dbReference type="Rhea" id="RHEA:46609"/>
    </physiologicalReaction>
</comment>
<organism evidence="23 24">
    <name type="scientific">Tieghemiomyces parasiticus</name>
    <dbReference type="NCBI Taxonomy" id="78921"/>
    <lineage>
        <taxon>Eukaryota</taxon>
        <taxon>Fungi</taxon>
        <taxon>Fungi incertae sedis</taxon>
        <taxon>Zoopagomycota</taxon>
        <taxon>Kickxellomycotina</taxon>
        <taxon>Dimargaritomycetes</taxon>
        <taxon>Dimargaritales</taxon>
        <taxon>Dimargaritaceae</taxon>
        <taxon>Tieghemiomyces</taxon>
    </lineage>
</organism>